<feature type="compositionally biased region" description="Low complexity" evidence="1">
    <location>
        <begin position="85"/>
        <end position="96"/>
    </location>
</feature>
<dbReference type="Proteomes" id="UP001221217">
    <property type="component" value="Unassembled WGS sequence"/>
</dbReference>
<dbReference type="InterPro" id="IPR021136">
    <property type="entry name" value="Flagellar_hook_control-like_C"/>
</dbReference>
<evidence type="ECO:0000313" key="4">
    <source>
        <dbReference type="Proteomes" id="UP001221217"/>
    </source>
</evidence>
<feature type="compositionally biased region" description="Basic and acidic residues" evidence="1">
    <location>
        <begin position="97"/>
        <end position="117"/>
    </location>
</feature>
<protein>
    <submittedName>
        <fullName evidence="3">Flagellar hook-length control protein FliK</fullName>
    </submittedName>
</protein>
<dbReference type="Pfam" id="PF02120">
    <property type="entry name" value="Flg_hook"/>
    <property type="match status" value="1"/>
</dbReference>
<keyword evidence="3" id="KW-0969">Cilium</keyword>
<feature type="compositionally biased region" description="Basic and acidic residues" evidence="1">
    <location>
        <begin position="51"/>
        <end position="82"/>
    </location>
</feature>
<feature type="region of interest" description="Disordered" evidence="1">
    <location>
        <begin position="1"/>
        <end position="120"/>
    </location>
</feature>
<dbReference type="EMBL" id="JAQQAL010000051">
    <property type="protein sequence ID" value="MDC7228576.1"/>
    <property type="molecule type" value="Genomic_DNA"/>
</dbReference>
<evidence type="ECO:0000256" key="1">
    <source>
        <dbReference type="SAM" id="MobiDB-lite"/>
    </source>
</evidence>
<feature type="domain" description="Flagellar hook-length control protein-like C-terminal" evidence="2">
    <location>
        <begin position="348"/>
        <end position="428"/>
    </location>
</feature>
<proteinExistence type="predicted"/>
<name>A0AAJ1ILY1_9SPIO</name>
<keyword evidence="3" id="KW-0966">Cell projection</keyword>
<organism evidence="3 4">
    <name type="scientific">Candidatus Thalassospirochaeta sargassi</name>
    <dbReference type="NCBI Taxonomy" id="3119039"/>
    <lineage>
        <taxon>Bacteria</taxon>
        <taxon>Pseudomonadati</taxon>
        <taxon>Spirochaetota</taxon>
        <taxon>Spirochaetia</taxon>
        <taxon>Spirochaetales</taxon>
        <taxon>Spirochaetaceae</taxon>
        <taxon>Candidatus Thalassospirochaeta</taxon>
    </lineage>
</organism>
<evidence type="ECO:0000259" key="2">
    <source>
        <dbReference type="Pfam" id="PF02120"/>
    </source>
</evidence>
<dbReference type="InterPro" id="IPR038610">
    <property type="entry name" value="FliK-like_C_sf"/>
</dbReference>
<dbReference type="AlphaFoldDB" id="A0AAJ1ILY1"/>
<dbReference type="CDD" id="cd17470">
    <property type="entry name" value="T3SS_Flik_C"/>
    <property type="match status" value="1"/>
</dbReference>
<comment type="caution">
    <text evidence="3">The sequence shown here is derived from an EMBL/GenBank/DDBJ whole genome shotgun (WGS) entry which is preliminary data.</text>
</comment>
<feature type="region of interest" description="Disordered" evidence="1">
    <location>
        <begin position="147"/>
        <end position="176"/>
    </location>
</feature>
<dbReference type="Gene3D" id="3.30.750.140">
    <property type="match status" value="1"/>
</dbReference>
<reference evidence="3 4" key="1">
    <citation type="submission" date="2022-12" db="EMBL/GenBank/DDBJ databases">
        <title>Metagenome assembled genome from gulf of manar.</title>
        <authorList>
            <person name="Kohli P."/>
            <person name="Pk S."/>
            <person name="Venkata Ramana C."/>
            <person name="Sasikala C."/>
        </authorList>
    </citation>
    <scope>NUCLEOTIDE SEQUENCE [LARGE SCALE GENOMIC DNA]</scope>
    <source>
        <strain evidence="3">JB008</strain>
    </source>
</reference>
<accession>A0AAJ1ILY1</accession>
<gene>
    <name evidence="3" type="ORF">PQJ61_17575</name>
</gene>
<evidence type="ECO:0000313" key="3">
    <source>
        <dbReference type="EMBL" id="MDC7228576.1"/>
    </source>
</evidence>
<feature type="region of interest" description="Disordered" evidence="1">
    <location>
        <begin position="246"/>
        <end position="272"/>
    </location>
</feature>
<keyword evidence="3" id="KW-0282">Flagellum</keyword>
<sequence length="469" mass="48616">MNSALVQILPASTGGGYNNTSQPAEAFPEKGNRFNDAFEHASTGEVQQKAADQEVKKTVKSEKGSNGKKSEKDEVCKSEKPGNTESESAVGAAAAEESPKAVETLKKGLGGEKKTLDTDENSDTVLKAGLKKSDSVKLAVVNASKNAKKGAGKTASLSSAAGMLNGEGSRKKVSGAGSKADIFRLDRNSLAGKPAEADAETAKDISEALKTKNAGIEITGNNAEKAADAAGVTGRTAAALRAEVAEDAGEGGNKKTKLRVSDHRTVASASDKNAKTLIQQAAQSASNPPSSVSGNEQDASAKIFNLASEGAGDTPRADAAKADTRIFQSNVLSQLKDDVNSQIVKQAGIVVKGNGTGEIKLVMKPESLGKVRIQLSLNDNHIAGRIIVENNIVREIFESNLENLYKAFGSEGFENGGLEVSVQGQGHNAGANGRRQGRGPGVRAAKVLEAAVPEVVNSEWQNNAVNMVV</sequence>
<feature type="compositionally biased region" description="Basic and acidic residues" evidence="1">
    <location>
        <begin position="27"/>
        <end position="39"/>
    </location>
</feature>